<dbReference type="InterPro" id="IPR046945">
    <property type="entry name" value="RHMD-like"/>
</dbReference>
<dbReference type="GO" id="GO:0016052">
    <property type="term" value="P:carbohydrate catabolic process"/>
    <property type="evidence" value="ECO:0007669"/>
    <property type="project" value="TreeGrafter"/>
</dbReference>
<dbReference type="InterPro" id="IPR036849">
    <property type="entry name" value="Enolase-like_C_sf"/>
</dbReference>
<organism evidence="5">
    <name type="scientific">Halomonas sp. H10-59</name>
    <dbReference type="NCBI Taxonomy" id="2950874"/>
    <lineage>
        <taxon>Bacteria</taxon>
        <taxon>Pseudomonadati</taxon>
        <taxon>Pseudomonadota</taxon>
        <taxon>Gammaproteobacteria</taxon>
        <taxon>Oceanospirillales</taxon>
        <taxon>Halomonadaceae</taxon>
        <taxon>Halomonas</taxon>
    </lineage>
</organism>
<evidence type="ECO:0000313" key="5">
    <source>
        <dbReference type="EMBL" id="XBO76364.1"/>
    </source>
</evidence>
<evidence type="ECO:0000256" key="1">
    <source>
        <dbReference type="ARBA" id="ARBA00001946"/>
    </source>
</evidence>
<dbReference type="SUPFAM" id="SSF54826">
    <property type="entry name" value="Enolase N-terminal domain-like"/>
    <property type="match status" value="1"/>
</dbReference>
<dbReference type="AlphaFoldDB" id="A0AAU7KY19"/>
<dbReference type="PANTHER" id="PTHR13794">
    <property type="entry name" value="ENOLASE SUPERFAMILY, MANDELATE RACEMASE"/>
    <property type="match status" value="1"/>
</dbReference>
<dbReference type="EMBL" id="CP098828">
    <property type="protein sequence ID" value="XBO76364.1"/>
    <property type="molecule type" value="Genomic_DNA"/>
</dbReference>
<dbReference type="InterPro" id="IPR029017">
    <property type="entry name" value="Enolase-like_N"/>
</dbReference>
<dbReference type="SMART" id="SM00922">
    <property type="entry name" value="MR_MLE"/>
    <property type="match status" value="1"/>
</dbReference>
<gene>
    <name evidence="5" type="ORF">NFG57_06235</name>
</gene>
<dbReference type="GO" id="GO:0000287">
    <property type="term" value="F:magnesium ion binding"/>
    <property type="evidence" value="ECO:0007669"/>
    <property type="project" value="TreeGrafter"/>
</dbReference>
<dbReference type="SFLD" id="SFLDS00001">
    <property type="entry name" value="Enolase"/>
    <property type="match status" value="1"/>
</dbReference>
<keyword evidence="2" id="KW-0479">Metal-binding</keyword>
<dbReference type="InterPro" id="IPR013342">
    <property type="entry name" value="Mandelate_racemase_C"/>
</dbReference>
<evidence type="ECO:0000256" key="2">
    <source>
        <dbReference type="ARBA" id="ARBA00022723"/>
    </source>
</evidence>
<dbReference type="SUPFAM" id="SSF51604">
    <property type="entry name" value="Enolase C-terminal domain-like"/>
    <property type="match status" value="1"/>
</dbReference>
<keyword evidence="3" id="KW-0460">Magnesium</keyword>
<protein>
    <submittedName>
        <fullName evidence="5">Mandelate racemase/muconate lactonizing enzyme family protein</fullName>
    </submittedName>
</protein>
<dbReference type="GO" id="GO:0016836">
    <property type="term" value="F:hydro-lyase activity"/>
    <property type="evidence" value="ECO:0007669"/>
    <property type="project" value="TreeGrafter"/>
</dbReference>
<dbReference type="Gene3D" id="3.20.20.120">
    <property type="entry name" value="Enolase-like C-terminal domain"/>
    <property type="match status" value="1"/>
</dbReference>
<dbReference type="SFLD" id="SFLDG00179">
    <property type="entry name" value="mandelate_racemase"/>
    <property type="match status" value="1"/>
</dbReference>
<dbReference type="Pfam" id="PF13378">
    <property type="entry name" value="MR_MLE_C"/>
    <property type="match status" value="1"/>
</dbReference>
<feature type="domain" description="Mandelate racemase/muconate lactonizing enzyme C-terminal" evidence="4">
    <location>
        <begin position="150"/>
        <end position="257"/>
    </location>
</feature>
<dbReference type="CDD" id="cd03316">
    <property type="entry name" value="MR_like"/>
    <property type="match status" value="1"/>
</dbReference>
<dbReference type="InterPro" id="IPR029065">
    <property type="entry name" value="Enolase_C-like"/>
</dbReference>
<proteinExistence type="predicted"/>
<name>A0AAU7KY19_9GAMM</name>
<evidence type="ECO:0000256" key="3">
    <source>
        <dbReference type="ARBA" id="ARBA00022842"/>
    </source>
</evidence>
<accession>A0AAU7KY19</accession>
<sequence length="397" mass="44058">MTTPRLNDTQTPLFTVPGQACRIARIEISHHQFELDPPFPAAWDSQPRRRFPATLVRVIDSEGREGIGSGDVMYGFDDFRHLFIGEDPLDLERHAGVIDNIGFHAGRCWPLEVALWDLAGKILETPVWRLMGGVSNRLRAYASSGTHRPLDEVVALAEQVKASGIAALKLRFGRPRLEEDLAVLGAVRSAVGDALELMVDCNQGWRMPWDVKAPWQFSQALEVARELENQGVYWMEEPLYRGDYEGMARLNEATSLHIAGGEMTREPYEFTEMLRQGCLDVYQPDAVCSVGMLGLARLARQIVDAGKLFTPHTWGNGIGVIANLHLTAGAVGPAGAPYLEYPFDPPEWTPEKRDFPLTSPLLADKEGWLTLSEAPGLGLDLDEERLAANRADQATYQ</sequence>
<reference evidence="5" key="1">
    <citation type="submission" date="2022-06" db="EMBL/GenBank/DDBJ databases">
        <title>A novel DMS-producing enzyme.</title>
        <authorList>
            <person name="Zhang Y."/>
        </authorList>
    </citation>
    <scope>NUCLEOTIDE SEQUENCE</scope>
    <source>
        <strain evidence="5">H10-59</strain>
    </source>
</reference>
<evidence type="ECO:0000259" key="4">
    <source>
        <dbReference type="SMART" id="SM00922"/>
    </source>
</evidence>
<dbReference type="RefSeq" id="WP_348815666.1">
    <property type="nucleotide sequence ID" value="NZ_CP098828.1"/>
</dbReference>
<comment type="cofactor">
    <cofactor evidence="1">
        <name>Mg(2+)</name>
        <dbReference type="ChEBI" id="CHEBI:18420"/>
    </cofactor>
</comment>
<dbReference type="Gene3D" id="3.30.390.10">
    <property type="entry name" value="Enolase-like, N-terminal domain"/>
    <property type="match status" value="1"/>
</dbReference>
<dbReference type="PANTHER" id="PTHR13794:SF58">
    <property type="entry name" value="MITOCHONDRIAL ENOLASE SUPERFAMILY MEMBER 1"/>
    <property type="match status" value="1"/>
</dbReference>